<dbReference type="SMART" id="SM00422">
    <property type="entry name" value="HTH_MERR"/>
    <property type="match status" value="1"/>
</dbReference>
<proteinExistence type="predicted"/>
<dbReference type="Pfam" id="PF00376">
    <property type="entry name" value="MerR"/>
    <property type="match status" value="2"/>
</dbReference>
<dbReference type="PANTHER" id="PTHR30204:SF97">
    <property type="entry name" value="MERR FAMILY REGULATORY PROTEIN"/>
    <property type="match status" value="1"/>
</dbReference>
<sequence length="3242" mass="326490">MPDILPEQNNLIHISEAARLLGVSLDTLRRWDKAGNLHSIRNAGNARYFSKEEISNLIKNRHLSVGEAAKEFGISASTLRRLEKRGIISSERDKNGERFYTPEKLRSYLQSDYFLNKKQRQNEKRDVSLSPQYENFSNESEQKEKFQKIEEASKPPLKEITPAPQPINDNEEKILKIVKETEEISKQTKELVRDSTLINMSDLLSVNGRVSETNVKVFEAQQKMDKVQKSIRSFKFIRKFFFVPIALIILYFLVTTLASTIFLITNPKGFSEFFGYWYNSNSVNENDQNVLAASDIKDKDEGVTGTLVSTILKPASSTALKLVRIIDPEKYMSILPLEGVNEIFFYNDEGNITPKNKIEIHNSSYLVVSDSGLIENLNSEYLRGKTWGTNPGDLVALDDEGNLNIKGKITSTSIDSVSVEETSINSTNIIDGSIFNNDLAGDSVTSDEILNGEVKKDDLADNSVNSKKIIDESITSSDIEDNSIQNEDLEDSSVSVLAGAGLIDGGSVSLGSSVSLTIGAGDGIVIGADTVGINLATSGATGSTSSNSGLEVSSNGLSLLKGCSNNQILKWDDSSSVWNCAADSGGGGSSVWSDLTDPSANLNLSYAEYTTGFNWNTASTAAGFDAFTLSMTNDTTVDSNTQRVLVVQNNSATGGTTERLLVLDNADDSAVTTALEIVGSFTGAISTAVDLSDTEITTALALGSNDVTVGGVTLQATELALLESRSGTLVDSANVSTYATTGVTAGSGLTGGGTVGLLTVNIGAGNGITVNADDIAIDAATSGTTVVASSNSGIESTSSGIRLLGGCSSGQVLAWNSGSLVWECTTTSAGGDITVVGSMESGAAFADSTADDDWLGLGSLAGRIEFDDQSVDEVNVLSAYVGIGTNAPNNPLEILSTTATQVRVAYDTSNYFTQAVSSAGAVTFDATGSSAGFTFSDNGIFNGTATFNSDADLTLAGSENLALTNTSASADQLSLTSTIADTNSVDIFSITVTDNTVSSGVGRGLFIETGNGTATLDAAVAINHTDTGQAMTSGITITGDASTAITTAINLADDEIGTALALGSNDLTVGGVTLESGELALLDARGGVLVDSINVGTYATTGLTAGSGLTGGGTNGLLTVDVGAGNGITVNTDNIAVDATTSGTTTTTSANSGIEVTSAGVRLLGGCSNSQVLAWNSGSSAWECTAAAAGDITAVGSMESGAAFADSTADDDWLGLGSLAGRIEFDDQSIDEVNVLSAYVGIGTNAPNNPLEVLSTTATQVRVAYDTSNYFTQAVSTVGAVTFDATGSSAGFTFSDNGIFNGTATFNSDADLTLAGSENLSLTNTSASADQVSLTSTIADTNSVDILSITVTDNTVSSGVGRGLFIETGNGTATLDAAIAINHTDTEQAMTSGITITGDASTAITTAINLADDEIGIALALGSNTVTVGGVTLESNELALLDARGGVLVDSINVGTYATTGITAGSGLTGGGSNGVLTVNVGAGSGITVNTDDIAVDATTSGTTTATSANSGIEVTSAGVRLLGGCSNGQVLAWNSGSSVWECTAAAVGDITAVGSMESGAAFADSTADDDWLGLGALAGRIEFNDQSVDEVNVLSAYVGIGTNAPNNPLEVLSTTATQVRVAYDTSNYFTQAVSSAGAVTFDATGSSAGFTFSDNGIFNGTATFNSDADLTLAGSENLILTNTSASADQVALTSTIADTNSVDILSIIVTDNTASSGVGRGLFIETGNGTATLDAAIAINHTDTGQAMTSGLIITGDASTTITTAVDVSDDQITTALALGSNNVTVGGVTLESGELALLDARGGVLVDSINVGTYATTGVTAGSGLTGGGTNGVLTVNVGAGNGITVNTDDIAVDATTSGTTTTTSANSGIEVTSAGVRLLGGCSNSQVLAWNSSSSIWECATAGGSGDITAVGSMESGAAFADSTADDDWLGLGALAGRIEFDDQSVDEVNVLSAYVGIGTNAPNNPLEVLSTTATQVRVAYDTSNYFTQAVSSAGAVTFDATGSSAGFTFSDAATFNTDVDLALAGSENIALSNTSASADQLALTATIGDTNSVDIFSIIVTDNTVSSGTGRGLFIETGNGSATLDAAIAINHTDTGQAMTSGITITGDASTAITTAINLADDEIGTALALGSNTVTVGGVTIESNELALLDARGGVLVDSINVGTYATTGVTAGSGLTGGGTNGVLTVNVGAGNGITVNTDDIAVDATTTGTTTTTSANSGIEVTSAGVRLLGGCSNSQVLAWNSGSSAWECTSAAVGDITAVGSMESGAAFADSTADDDWLGLGALAGRIEFDDQSIDEVNVLSAYVGIGTNAPNNPLEVLSTTTTQVRVAYDTSNYFTQAVSSAGAVTFDATGSSAGFTFSDNGIFNGSTTFNSDADLSLAGSENLALSNTSASADQVSLTSTIADTNNVDILSITVTDNTVSSGTGRGLFIETGNGTATLDAAIAINHTDTGQAMTSGLTITGDASTAITTAINLSDDEIGTALALGSNNVTVGGVTLESNELALLDARGGVLVDSINVGTYATTGVTAGSGLTGGGTNGVLTVNVGTGNGITINTDDIAVDATTSGTTTTTSANSGIESTATGIRLLGGCANGQVLAWNSSGSNWECTSAAAGDITAVGSMESGAAFADSTADDDWLGLGALAGRIEFDDQSVDEVNVLSAYVGIGTNAPNNPLEVLSTTATQVRVAYDTSNYFTQAVSSAGAVTFDAIGSSAGFTFSDNGIFNGTATFNSDADLTLAGSENLTLTNTSASADQVALTSTIADTNSVDILSIIVTDNTVSSGTGRGLFIETGNGTATLDAAIAINHTDTGQAMTSGITITGDSSTAITTAINLADDEIGIALALGSNTVTVGGVTLESGELALLDARGGVLVDSINVGTYATTGVTAGSGLTGGGTNGVLTVNVGAGNGITVNTDDIAVDATTTGTTTTLSSNSGIESTSAGIRLLGGCSSGQVLAWNSGSSIWECTTTSAGGDITAVGSMESGAAFADSTADDDWLGLGSLAGRIEFDDQSIDEVNVLSAYVGIGTNAPNNPLEVLSTTATQVRVAYDTSNYFTQAVSSAGAVTFDATGGSAGFTFSDNGIFNGTTTFNSDADLTLAGSENLALTNTSASADQLALTSTIADTNSVDVLSITVTDNTASSGTGRGLFIETGNGTATLDAAIVINHTDTGQAMTSGITITGDASTAITTAIDLADDEIGTALALGSNTVTVGGVTIESNELALLDARGGVLVDR</sequence>
<dbReference type="InterPro" id="IPR000551">
    <property type="entry name" value="MerR-type_HTH_dom"/>
</dbReference>
<feature type="transmembrane region" description="Helical" evidence="3">
    <location>
        <begin position="240"/>
        <end position="264"/>
    </location>
</feature>
<dbReference type="GO" id="GO:0003677">
    <property type="term" value="F:DNA binding"/>
    <property type="evidence" value="ECO:0007669"/>
    <property type="project" value="UniProtKB-KW"/>
</dbReference>
<reference evidence="5 6" key="1">
    <citation type="journal article" date="2016" name="Nat. Commun.">
        <title>Thousands of microbial genomes shed light on interconnected biogeochemical processes in an aquifer system.</title>
        <authorList>
            <person name="Anantharaman K."/>
            <person name="Brown C.T."/>
            <person name="Hug L.A."/>
            <person name="Sharon I."/>
            <person name="Castelle C.J."/>
            <person name="Probst A.J."/>
            <person name="Thomas B.C."/>
            <person name="Singh A."/>
            <person name="Wilkins M.J."/>
            <person name="Karaoz U."/>
            <person name="Brodie E.L."/>
            <person name="Williams K.H."/>
            <person name="Hubbard S.S."/>
            <person name="Banfield J.F."/>
        </authorList>
    </citation>
    <scope>NUCLEOTIDE SEQUENCE [LARGE SCALE GENOMIC DNA]</scope>
</reference>
<keyword evidence="3" id="KW-0812">Transmembrane</keyword>
<feature type="domain" description="HTH merR-type" evidence="4">
    <location>
        <begin position="62"/>
        <end position="106"/>
    </location>
</feature>
<dbReference type="PROSITE" id="PS50937">
    <property type="entry name" value="HTH_MERR_2"/>
    <property type="match status" value="2"/>
</dbReference>
<dbReference type="InterPro" id="IPR006626">
    <property type="entry name" value="PbH1"/>
</dbReference>
<dbReference type="SUPFAM" id="SSF46955">
    <property type="entry name" value="Putative DNA-binding domain"/>
    <property type="match status" value="2"/>
</dbReference>
<evidence type="ECO:0000256" key="2">
    <source>
        <dbReference type="SAM" id="MobiDB-lite"/>
    </source>
</evidence>
<dbReference type="PANTHER" id="PTHR30204">
    <property type="entry name" value="REDOX-CYCLING DRUG-SENSING TRANSCRIPTIONAL ACTIVATOR SOXR"/>
    <property type="match status" value="1"/>
</dbReference>
<dbReference type="STRING" id="1802610.A2W32_00145"/>
<dbReference type="CDD" id="cd00592">
    <property type="entry name" value="HTH_MerR-like"/>
    <property type="match status" value="1"/>
</dbReference>
<keyword evidence="3" id="KW-0472">Membrane</keyword>
<protein>
    <recommendedName>
        <fullName evidence="4">HTH merR-type domain-containing protein</fullName>
    </recommendedName>
</protein>
<feature type="domain" description="HTH merR-type" evidence="4">
    <location>
        <begin position="11"/>
        <end position="54"/>
    </location>
</feature>
<dbReference type="Gene3D" id="1.10.1660.10">
    <property type="match status" value="2"/>
</dbReference>
<accession>A0A1F4UW83</accession>
<dbReference type="Proteomes" id="UP000177371">
    <property type="component" value="Unassembled WGS sequence"/>
</dbReference>
<feature type="region of interest" description="Disordered" evidence="2">
    <location>
        <begin position="119"/>
        <end position="165"/>
    </location>
</feature>
<dbReference type="EMBL" id="MEUT01000054">
    <property type="protein sequence ID" value="OGC49218.1"/>
    <property type="molecule type" value="Genomic_DNA"/>
</dbReference>
<name>A0A1F4UW83_UNCKA</name>
<keyword evidence="1" id="KW-0238">DNA-binding</keyword>
<feature type="compositionally biased region" description="Basic and acidic residues" evidence="2">
    <location>
        <begin position="140"/>
        <end position="157"/>
    </location>
</feature>
<evidence type="ECO:0000256" key="1">
    <source>
        <dbReference type="ARBA" id="ARBA00023125"/>
    </source>
</evidence>
<dbReference type="SMART" id="SM00710">
    <property type="entry name" value="PbH1"/>
    <property type="match status" value="12"/>
</dbReference>
<evidence type="ECO:0000256" key="3">
    <source>
        <dbReference type="SAM" id="Phobius"/>
    </source>
</evidence>
<dbReference type="CDD" id="cd04762">
    <property type="entry name" value="HTH_MerR-trunc"/>
    <property type="match status" value="1"/>
</dbReference>
<organism evidence="5 6">
    <name type="scientific">candidate division WWE3 bacterium RBG_16_37_10</name>
    <dbReference type="NCBI Taxonomy" id="1802610"/>
    <lineage>
        <taxon>Bacteria</taxon>
        <taxon>Katanobacteria</taxon>
    </lineage>
</organism>
<evidence type="ECO:0000259" key="4">
    <source>
        <dbReference type="PROSITE" id="PS50937"/>
    </source>
</evidence>
<evidence type="ECO:0000313" key="6">
    <source>
        <dbReference type="Proteomes" id="UP000177371"/>
    </source>
</evidence>
<evidence type="ECO:0000313" key="5">
    <source>
        <dbReference type="EMBL" id="OGC49218.1"/>
    </source>
</evidence>
<comment type="caution">
    <text evidence="5">The sequence shown here is derived from an EMBL/GenBank/DDBJ whole genome shotgun (WGS) entry which is preliminary data.</text>
</comment>
<dbReference type="GO" id="GO:0003700">
    <property type="term" value="F:DNA-binding transcription factor activity"/>
    <property type="evidence" value="ECO:0007669"/>
    <property type="project" value="InterPro"/>
</dbReference>
<gene>
    <name evidence="5" type="ORF">A2W32_00145</name>
</gene>
<dbReference type="InterPro" id="IPR047057">
    <property type="entry name" value="MerR_fam"/>
</dbReference>
<feature type="compositionally biased region" description="Polar residues" evidence="2">
    <location>
        <begin position="129"/>
        <end position="139"/>
    </location>
</feature>
<dbReference type="InterPro" id="IPR009061">
    <property type="entry name" value="DNA-bd_dom_put_sf"/>
</dbReference>
<keyword evidence="3" id="KW-1133">Transmembrane helix</keyword>